<accession>A0AAV7EU82</accession>
<sequence length="266" mass="29343">MVGFSCSPGWLERLLQEKFFNPCLVHEGVKKNEKNIFCLDCCISICPHCLSPHRSHRLLQIRRYVYHDVIRVDDMEKLIDCSFVQSYITNSAKVVFLNERPQTRPFRGSGNVCNTCDRSLQDPYVFCSVACKVKHLIKREGGISKYLYDCQFLPLPDGARGDSSSYYELEEGQMTPESILESPASFSSVSGSSHSGGGGVGCRTLACTATTEAVVRKKRSSVVSGAAAAASRTAAFRPSCSTANDLLEAVHVANRRKGIPNRSPLY</sequence>
<comment type="caution">
    <text evidence="3">The sequence shown here is derived from an EMBL/GenBank/DDBJ whole genome shotgun (WGS) entry which is preliminary data.</text>
</comment>
<dbReference type="GO" id="GO:0008270">
    <property type="term" value="F:zinc ion binding"/>
    <property type="evidence" value="ECO:0007669"/>
    <property type="project" value="UniProtKB-KW"/>
</dbReference>
<reference evidence="3 4" key="1">
    <citation type="submission" date="2021-07" db="EMBL/GenBank/DDBJ databases">
        <title>The Aristolochia fimbriata genome: insights into angiosperm evolution, floral development and chemical biosynthesis.</title>
        <authorList>
            <person name="Jiao Y."/>
        </authorList>
    </citation>
    <scope>NUCLEOTIDE SEQUENCE [LARGE SCALE GENOMIC DNA]</scope>
    <source>
        <strain evidence="3">IBCAS-2021</strain>
        <tissue evidence="3">Leaf</tissue>
    </source>
</reference>
<evidence type="ECO:0000259" key="2">
    <source>
        <dbReference type="PROSITE" id="PS50119"/>
    </source>
</evidence>
<gene>
    <name evidence="3" type="ORF">H6P81_005297</name>
</gene>
<dbReference type="Proteomes" id="UP000825729">
    <property type="component" value="Unassembled WGS sequence"/>
</dbReference>
<name>A0AAV7EU82_ARIFI</name>
<dbReference type="Pfam" id="PF04640">
    <property type="entry name" value="PLATZ"/>
    <property type="match status" value="1"/>
</dbReference>
<protein>
    <recommendedName>
        <fullName evidence="2">B box-type domain-containing protein</fullName>
    </recommendedName>
</protein>
<dbReference type="PANTHER" id="PTHR31065:SF1">
    <property type="entry name" value="OS09G0116050 PROTEIN"/>
    <property type="match status" value="1"/>
</dbReference>
<feature type="domain" description="B box-type" evidence="2">
    <location>
        <begin position="23"/>
        <end position="61"/>
    </location>
</feature>
<evidence type="ECO:0000256" key="1">
    <source>
        <dbReference type="PROSITE-ProRule" id="PRU00024"/>
    </source>
</evidence>
<evidence type="ECO:0000313" key="4">
    <source>
        <dbReference type="Proteomes" id="UP000825729"/>
    </source>
</evidence>
<keyword evidence="1" id="KW-0479">Metal-binding</keyword>
<dbReference type="EMBL" id="JAINDJ010000003">
    <property type="protein sequence ID" value="KAG9452393.1"/>
    <property type="molecule type" value="Genomic_DNA"/>
</dbReference>
<evidence type="ECO:0000313" key="3">
    <source>
        <dbReference type="EMBL" id="KAG9452393.1"/>
    </source>
</evidence>
<organism evidence="3 4">
    <name type="scientific">Aristolochia fimbriata</name>
    <name type="common">White veined hardy Dutchman's pipe vine</name>
    <dbReference type="NCBI Taxonomy" id="158543"/>
    <lineage>
        <taxon>Eukaryota</taxon>
        <taxon>Viridiplantae</taxon>
        <taxon>Streptophyta</taxon>
        <taxon>Embryophyta</taxon>
        <taxon>Tracheophyta</taxon>
        <taxon>Spermatophyta</taxon>
        <taxon>Magnoliopsida</taxon>
        <taxon>Magnoliidae</taxon>
        <taxon>Piperales</taxon>
        <taxon>Aristolochiaceae</taxon>
        <taxon>Aristolochia</taxon>
    </lineage>
</organism>
<dbReference type="AlphaFoldDB" id="A0AAV7EU82"/>
<dbReference type="InterPro" id="IPR006734">
    <property type="entry name" value="PLATZ"/>
</dbReference>
<dbReference type="InterPro" id="IPR000315">
    <property type="entry name" value="Znf_B-box"/>
</dbReference>
<proteinExistence type="predicted"/>
<dbReference type="PROSITE" id="PS50119">
    <property type="entry name" value="ZF_BBOX"/>
    <property type="match status" value="1"/>
</dbReference>
<dbReference type="PANTHER" id="PTHR31065">
    <property type="entry name" value="PLATZ TRANSCRIPTION FACTOR FAMILY PROTEIN"/>
    <property type="match status" value="1"/>
</dbReference>
<keyword evidence="1" id="KW-0862">Zinc</keyword>
<keyword evidence="1" id="KW-0863">Zinc-finger</keyword>
<keyword evidence="4" id="KW-1185">Reference proteome</keyword>